<feature type="transmembrane region" description="Helical" evidence="11">
    <location>
        <begin position="490"/>
        <end position="508"/>
    </location>
</feature>
<comment type="function">
    <text evidence="7">May play a role in sperm development or sperm function. However, does not appear to have an essential role in spermatogenesis or male fertility.</text>
</comment>
<evidence type="ECO:0000313" key="13">
    <source>
        <dbReference type="Proteomes" id="UP000001554"/>
    </source>
</evidence>
<dbReference type="Proteomes" id="UP000001554">
    <property type="component" value="Chromosome 5"/>
</dbReference>
<feature type="transmembrane region" description="Helical" evidence="11">
    <location>
        <begin position="822"/>
        <end position="841"/>
    </location>
</feature>
<comment type="subcellular location">
    <subcellularLocation>
        <location evidence="8">Cell projection</location>
        <location evidence="8">Cilium</location>
        <location evidence="8">Flagellum membrane</location>
        <topology evidence="8">Multi-pass membrane protein</topology>
    </subcellularLocation>
</comment>
<evidence type="ECO:0000256" key="6">
    <source>
        <dbReference type="ARBA" id="ARBA00023180"/>
    </source>
</evidence>
<keyword evidence="6" id="KW-0325">Glycoprotein</keyword>
<dbReference type="GeneID" id="118415488"/>
<gene>
    <name evidence="14" type="primary">LOC118415488</name>
</gene>
<reference evidence="13" key="1">
    <citation type="journal article" date="2020" name="Nat. Ecol. Evol.">
        <title>Deeply conserved synteny resolves early events in vertebrate evolution.</title>
        <authorList>
            <person name="Simakov O."/>
            <person name="Marletaz F."/>
            <person name="Yue J.X."/>
            <person name="O'Connell B."/>
            <person name="Jenkins J."/>
            <person name="Brandt A."/>
            <person name="Calef R."/>
            <person name="Tung C.H."/>
            <person name="Huang T.K."/>
            <person name="Schmutz J."/>
            <person name="Satoh N."/>
            <person name="Yu J.K."/>
            <person name="Putnam N.H."/>
            <person name="Green R.E."/>
            <person name="Rokhsar D.S."/>
        </authorList>
    </citation>
    <scope>NUCLEOTIDE SEQUENCE [LARGE SCALE GENOMIC DNA]</scope>
    <source>
        <strain evidence="13">S238N-H82</strain>
    </source>
</reference>
<evidence type="ECO:0000256" key="5">
    <source>
        <dbReference type="ARBA" id="ARBA00023136"/>
    </source>
</evidence>
<feature type="transmembrane region" description="Helical" evidence="11">
    <location>
        <begin position="746"/>
        <end position="771"/>
    </location>
</feature>
<evidence type="ECO:0000256" key="11">
    <source>
        <dbReference type="SAM" id="Phobius"/>
    </source>
</evidence>
<feature type="transmembrane region" description="Helical" evidence="11">
    <location>
        <begin position="791"/>
        <end position="815"/>
    </location>
</feature>
<feature type="transmembrane region" description="Helical" evidence="11">
    <location>
        <begin position="286"/>
        <end position="308"/>
    </location>
</feature>
<evidence type="ECO:0000313" key="14">
    <source>
        <dbReference type="RefSeq" id="XP_035676040.1"/>
    </source>
</evidence>
<dbReference type="PANTHER" id="PTHR10796">
    <property type="entry name" value="PATCHED-RELATED"/>
    <property type="match status" value="1"/>
</dbReference>
<evidence type="ECO:0000256" key="1">
    <source>
        <dbReference type="ARBA" id="ARBA00005585"/>
    </source>
</evidence>
<protein>
    <recommendedName>
        <fullName evidence="9">Patched domain-containing protein 3</fullName>
    </recommendedName>
</protein>
<dbReference type="InterPro" id="IPR051697">
    <property type="entry name" value="Patched_domain-protein"/>
</dbReference>
<dbReference type="PANTHER" id="PTHR10796:SF92">
    <property type="entry name" value="PATCHED-RELATED, ISOFORM A"/>
    <property type="match status" value="1"/>
</dbReference>
<feature type="domain" description="SSD" evidence="12">
    <location>
        <begin position="256"/>
        <end position="413"/>
    </location>
</feature>
<dbReference type="GO" id="GO:0016020">
    <property type="term" value="C:membrane"/>
    <property type="evidence" value="ECO:0000318"/>
    <property type="project" value="GO_Central"/>
</dbReference>
<proteinExistence type="inferred from homology"/>
<comment type="similarity">
    <text evidence="1">Belongs to the patched family.</text>
</comment>
<dbReference type="SUPFAM" id="SSF82866">
    <property type="entry name" value="Multidrug efflux transporter AcrB transmembrane domain"/>
    <property type="match status" value="2"/>
</dbReference>
<dbReference type="Pfam" id="PF02460">
    <property type="entry name" value="Patched"/>
    <property type="match status" value="1"/>
</dbReference>
<evidence type="ECO:0000256" key="3">
    <source>
        <dbReference type="ARBA" id="ARBA00022692"/>
    </source>
</evidence>
<feature type="transmembrane region" description="Helical" evidence="11">
    <location>
        <begin position="719"/>
        <end position="739"/>
    </location>
</feature>
<evidence type="ECO:0000259" key="12">
    <source>
        <dbReference type="PROSITE" id="PS50156"/>
    </source>
</evidence>
<keyword evidence="4 11" id="KW-1133">Transmembrane helix</keyword>
<reference evidence="14" key="2">
    <citation type="submission" date="2025-08" db="UniProtKB">
        <authorList>
            <consortium name="RefSeq"/>
        </authorList>
    </citation>
    <scope>IDENTIFICATION</scope>
    <source>
        <strain evidence="14">S238N-H82</strain>
        <tissue evidence="14">Testes</tissue>
    </source>
</reference>
<feature type="transmembrane region" description="Helical" evidence="11">
    <location>
        <begin position="256"/>
        <end position="274"/>
    </location>
</feature>
<dbReference type="Gene3D" id="1.20.1640.10">
    <property type="entry name" value="Multidrug efflux transporter AcrB transmembrane domain"/>
    <property type="match status" value="2"/>
</dbReference>
<feature type="transmembrane region" description="Helical" evidence="11">
    <location>
        <begin position="320"/>
        <end position="339"/>
    </location>
</feature>
<dbReference type="InterPro" id="IPR003392">
    <property type="entry name" value="PTHD_SSD"/>
</dbReference>
<keyword evidence="5 11" id="KW-0472">Membrane</keyword>
<dbReference type="InterPro" id="IPR000731">
    <property type="entry name" value="SSD"/>
</dbReference>
<evidence type="ECO:0000256" key="10">
    <source>
        <dbReference type="SAM" id="MobiDB-lite"/>
    </source>
</evidence>
<evidence type="ECO:0000256" key="2">
    <source>
        <dbReference type="ARBA" id="ARBA00022475"/>
    </source>
</evidence>
<dbReference type="GO" id="GO:0097225">
    <property type="term" value="C:sperm midpiece"/>
    <property type="evidence" value="ECO:0007669"/>
    <property type="project" value="UniProtKB-ARBA"/>
</dbReference>
<dbReference type="PROSITE" id="PS50156">
    <property type="entry name" value="SSD"/>
    <property type="match status" value="1"/>
</dbReference>
<name>A0A9J7MQZ9_BRAFL</name>
<feature type="transmembrane region" description="Helical" evidence="11">
    <location>
        <begin position="359"/>
        <end position="382"/>
    </location>
</feature>
<dbReference type="OMA" id="ISWDSEY"/>
<evidence type="ECO:0000256" key="9">
    <source>
        <dbReference type="ARBA" id="ARBA00074262"/>
    </source>
</evidence>
<dbReference type="KEGG" id="bfo:118415488"/>
<evidence type="ECO:0000256" key="8">
    <source>
        <dbReference type="ARBA" id="ARBA00060429"/>
    </source>
</evidence>
<feature type="transmembrane region" description="Helical" evidence="11">
    <location>
        <begin position="20"/>
        <end position="42"/>
    </location>
</feature>
<dbReference type="OrthoDB" id="10017153at2759"/>
<organism evidence="13 14">
    <name type="scientific">Branchiostoma floridae</name>
    <name type="common">Florida lancelet</name>
    <name type="synonym">Amphioxus</name>
    <dbReference type="NCBI Taxonomy" id="7739"/>
    <lineage>
        <taxon>Eukaryota</taxon>
        <taxon>Metazoa</taxon>
        <taxon>Chordata</taxon>
        <taxon>Cephalochordata</taxon>
        <taxon>Leptocardii</taxon>
        <taxon>Amphioxiformes</taxon>
        <taxon>Branchiostomatidae</taxon>
        <taxon>Branchiostoma</taxon>
    </lineage>
</organism>
<evidence type="ECO:0000256" key="7">
    <source>
        <dbReference type="ARBA" id="ARBA00057027"/>
    </source>
</evidence>
<sequence>MVAKILDSKLRGSFFHYGRVLANCPAPFIVLPLVLSAMLGYFGGSRLILGDDLEYLFTPEDGQAKRDGTAMRDAGFQPTDLTASWSAGRVIVKVKDDWENILKSDAVDEILRLNDAIRNATNTDGETFTDLCFRTQLGCLESNILGLMSNFRLLNTSQDMNITYPHYNPFGVGGLWPDLYLGDELGGVDTAGDSRTVVAARAMQLIYHVNATGQRRISMMTAFHRAVADFRSDRVLAFFTSGDSLNDEILTLPERVMPYLAVSGGLLIVFAVGSCTMADCVLTKPWVALVGVMSAGLAVVSSVGLVLLCGQTFPTHVAMVPFLLLGIGVDDMFIMIASWRKTDSRLAVPERTGHALADAATAITITSLTDCVAFAVGTITVFPAVRIFCIYAAVGVAFDYVYQITFFAAILSLAGRREKAGRHWLTCLKVPTNEEAGQMSSIKKLCCSGGNPAQDDVSDQHSDEDRRLPFMNKLLCNYLAPFVVNPLGKLLILLVFFGYLGVAIWGCFHVRVGLEFENLVADDSFVKDFYRAEHRYFKEYGPKVDIIDTGPCEYWKDEVQEAVRNKMSSFDKSPFFKNSSTTAQVWLEDYLLFLKNTGNGSAATDETLFLYLLNTQFLPTVGRHHKMSIIFNSNFTAIEASRFVVITRNVKTKEQEKDMMLEARRIAEHGPLKMTAYTIDFVFSDQIDEILPSTLQTILIAAAAMFVVSLVFIPNCISTMLVTFAVVSIDAGLVGYMALWGVQLDIIATISVIVCIGFSVDFSAHITYAYVSSEAETTGEKMREALQTVGMPIIQSSMSTILGLLVLAFFPAYLFRSFFKTMFLVMVFGSSHGLLVLPVLLTAPCPKCCNARHHRKGAIANQKAQETAKENQTRETASSPKRSLHSSDGYIPMKTMCSSEMSREDTIERCLQDAEDTLLTVILEGKAAGLDNPVLRVTPLRFNEETRTTTL</sequence>
<feature type="transmembrane region" description="Helical" evidence="11">
    <location>
        <begin position="389"/>
        <end position="414"/>
    </location>
</feature>
<keyword evidence="3 11" id="KW-0812">Transmembrane</keyword>
<feature type="region of interest" description="Disordered" evidence="10">
    <location>
        <begin position="859"/>
        <end position="888"/>
    </location>
</feature>
<dbReference type="AlphaFoldDB" id="A0A9J7MQZ9"/>
<feature type="transmembrane region" description="Helical" evidence="11">
    <location>
        <begin position="694"/>
        <end position="713"/>
    </location>
</feature>
<dbReference type="RefSeq" id="XP_035676040.1">
    <property type="nucleotide sequence ID" value="XM_035820147.1"/>
</dbReference>
<dbReference type="FunFam" id="1.20.1640.10:FF:000013">
    <property type="entry name" value="PaTched Related family"/>
    <property type="match status" value="1"/>
</dbReference>
<keyword evidence="2" id="KW-1003">Cell membrane</keyword>
<accession>A0A9J7MQZ9</accession>
<evidence type="ECO:0000256" key="4">
    <source>
        <dbReference type="ARBA" id="ARBA00022989"/>
    </source>
</evidence>
<keyword evidence="13" id="KW-1185">Reference proteome</keyword>